<reference evidence="2 3" key="1">
    <citation type="journal article" date="2020" name="ISME J.">
        <title>Uncovering the hidden diversity of litter-decomposition mechanisms in mushroom-forming fungi.</title>
        <authorList>
            <person name="Floudas D."/>
            <person name="Bentzer J."/>
            <person name="Ahren D."/>
            <person name="Johansson T."/>
            <person name="Persson P."/>
            <person name="Tunlid A."/>
        </authorList>
    </citation>
    <scope>NUCLEOTIDE SEQUENCE [LARGE SCALE GENOMIC DNA]</scope>
    <source>
        <strain evidence="2 3">CBS 406.79</strain>
    </source>
</reference>
<evidence type="ECO:0000313" key="2">
    <source>
        <dbReference type="EMBL" id="KAF5362778.1"/>
    </source>
</evidence>
<dbReference type="SMART" id="SM00829">
    <property type="entry name" value="PKS_ER"/>
    <property type="match status" value="1"/>
</dbReference>
<dbReference type="SUPFAM" id="SSF51735">
    <property type="entry name" value="NAD(P)-binding Rossmann-fold domains"/>
    <property type="match status" value="1"/>
</dbReference>
<dbReference type="PANTHER" id="PTHR45348:SF2">
    <property type="entry name" value="ZINC-TYPE ALCOHOL DEHYDROGENASE-LIKE PROTEIN C2E1P3.01"/>
    <property type="match status" value="1"/>
</dbReference>
<dbReference type="Pfam" id="PF08240">
    <property type="entry name" value="ADH_N"/>
    <property type="match status" value="1"/>
</dbReference>
<name>A0A8H5GD98_9AGAR</name>
<dbReference type="Gene3D" id="3.90.180.10">
    <property type="entry name" value="Medium-chain alcohol dehydrogenases, catalytic domain"/>
    <property type="match status" value="1"/>
</dbReference>
<organism evidence="2 3">
    <name type="scientific">Collybiopsis confluens</name>
    <dbReference type="NCBI Taxonomy" id="2823264"/>
    <lineage>
        <taxon>Eukaryota</taxon>
        <taxon>Fungi</taxon>
        <taxon>Dikarya</taxon>
        <taxon>Basidiomycota</taxon>
        <taxon>Agaricomycotina</taxon>
        <taxon>Agaricomycetes</taxon>
        <taxon>Agaricomycetidae</taxon>
        <taxon>Agaricales</taxon>
        <taxon>Marasmiineae</taxon>
        <taxon>Omphalotaceae</taxon>
        <taxon>Collybiopsis</taxon>
    </lineage>
</organism>
<sequence>MASSQKALLLERIGGSFVEGTRPIPNPGAGELLVKIKAFALNPIDWKLQDIAFPFMEGAKFPAVLGSDIAGDVEEVGEDVHGWNKGERILFQGYLPSNDYTAFQQYTLVPAELVTRIPENTSYEQASTIPVAFMAATCGLLASPPLGAGLVDPNTLEPIGDFSCSSALVLGGTTSVGQYVIQLLKYIGFGQIIAYASGHQSSFLKSLGATDIIDRKKTALDQLPNVVSALSKLPIKLAYDAVGTPETQQVAAECIPEGETVVSSLPAKVINLENSSKKLFSPISISHRPETRELAKVVFGRLGEWVSQGIIKPSPVETLSPGFEAVVEGLDRLRNNQVSGVKLVGRPT</sequence>
<dbReference type="AlphaFoldDB" id="A0A8H5GD98"/>
<dbReference type="InterPro" id="IPR013149">
    <property type="entry name" value="ADH-like_C"/>
</dbReference>
<dbReference type="EMBL" id="JAACJN010000198">
    <property type="protein sequence ID" value="KAF5362778.1"/>
    <property type="molecule type" value="Genomic_DNA"/>
</dbReference>
<accession>A0A8H5GD98</accession>
<evidence type="ECO:0000259" key="1">
    <source>
        <dbReference type="SMART" id="SM00829"/>
    </source>
</evidence>
<dbReference type="InterPro" id="IPR047122">
    <property type="entry name" value="Trans-enoyl_RdTase-like"/>
</dbReference>
<dbReference type="OrthoDB" id="3233595at2759"/>
<proteinExistence type="predicted"/>
<dbReference type="CDD" id="cd08249">
    <property type="entry name" value="enoyl_reductase_like"/>
    <property type="match status" value="1"/>
</dbReference>
<dbReference type="InterPro" id="IPR013154">
    <property type="entry name" value="ADH-like_N"/>
</dbReference>
<comment type="caution">
    <text evidence="2">The sequence shown here is derived from an EMBL/GenBank/DDBJ whole genome shotgun (WGS) entry which is preliminary data.</text>
</comment>
<dbReference type="PANTHER" id="PTHR45348">
    <property type="entry name" value="HYPOTHETICAL OXIDOREDUCTASE (EUROFUNG)"/>
    <property type="match status" value="1"/>
</dbReference>
<dbReference type="Gene3D" id="3.40.50.720">
    <property type="entry name" value="NAD(P)-binding Rossmann-like Domain"/>
    <property type="match status" value="1"/>
</dbReference>
<dbReference type="Pfam" id="PF00107">
    <property type="entry name" value="ADH_zinc_N"/>
    <property type="match status" value="1"/>
</dbReference>
<evidence type="ECO:0000313" key="3">
    <source>
        <dbReference type="Proteomes" id="UP000518752"/>
    </source>
</evidence>
<keyword evidence="3" id="KW-1185">Reference proteome</keyword>
<gene>
    <name evidence="2" type="ORF">D9757_011000</name>
</gene>
<feature type="domain" description="Enoyl reductase (ER)" evidence="1">
    <location>
        <begin position="15"/>
        <end position="344"/>
    </location>
</feature>
<dbReference type="GO" id="GO:0016651">
    <property type="term" value="F:oxidoreductase activity, acting on NAD(P)H"/>
    <property type="evidence" value="ECO:0007669"/>
    <property type="project" value="InterPro"/>
</dbReference>
<dbReference type="Proteomes" id="UP000518752">
    <property type="component" value="Unassembled WGS sequence"/>
</dbReference>
<dbReference type="InterPro" id="IPR020843">
    <property type="entry name" value="ER"/>
</dbReference>
<dbReference type="SUPFAM" id="SSF50129">
    <property type="entry name" value="GroES-like"/>
    <property type="match status" value="1"/>
</dbReference>
<protein>
    <recommendedName>
        <fullName evidence="1">Enoyl reductase (ER) domain-containing protein</fullName>
    </recommendedName>
</protein>
<dbReference type="InterPro" id="IPR011032">
    <property type="entry name" value="GroES-like_sf"/>
</dbReference>
<dbReference type="InterPro" id="IPR036291">
    <property type="entry name" value="NAD(P)-bd_dom_sf"/>
</dbReference>